<feature type="transmembrane region" description="Helical" evidence="1">
    <location>
        <begin position="46"/>
        <end position="65"/>
    </location>
</feature>
<sequence>MSLPHTWRPLGVRMASLIFGAGLLAICAMAWVGLDQEIRDVFTVPQRLTLLGLGLMIVAALHALSRSRVTAEVDRVVVVNGYRRRVFDRHAVVAVSMGRGAPWATLDLDDGSTVPVMGIQGSDGDRARVAVRELRAVLDAP</sequence>
<proteinExistence type="predicted"/>
<dbReference type="Proteomes" id="UP001500575">
    <property type="component" value="Unassembled WGS sequence"/>
</dbReference>
<gene>
    <name evidence="3" type="ORF">GCM10009843_16840</name>
</gene>
<reference evidence="3 4" key="1">
    <citation type="journal article" date="2019" name="Int. J. Syst. Evol. Microbiol.">
        <title>The Global Catalogue of Microorganisms (GCM) 10K type strain sequencing project: providing services to taxonomists for standard genome sequencing and annotation.</title>
        <authorList>
            <consortium name="The Broad Institute Genomics Platform"/>
            <consortium name="The Broad Institute Genome Sequencing Center for Infectious Disease"/>
            <person name="Wu L."/>
            <person name="Ma J."/>
        </authorList>
    </citation>
    <scope>NUCLEOTIDE SEQUENCE [LARGE SCALE GENOMIC DNA]</scope>
    <source>
        <strain evidence="3 4">JCM 16021</strain>
    </source>
</reference>
<dbReference type="RefSeq" id="WP_344303244.1">
    <property type="nucleotide sequence ID" value="NZ_BAAAQQ010000008.1"/>
</dbReference>
<keyword evidence="1" id="KW-0472">Membrane</keyword>
<comment type="caution">
    <text evidence="3">The sequence shown here is derived from an EMBL/GenBank/DDBJ whole genome shotgun (WGS) entry which is preliminary data.</text>
</comment>
<name>A0ABN2Y5E3_9ACTN</name>
<organism evidence="3 4">
    <name type="scientific">Nocardioides bigeumensis</name>
    <dbReference type="NCBI Taxonomy" id="433657"/>
    <lineage>
        <taxon>Bacteria</taxon>
        <taxon>Bacillati</taxon>
        <taxon>Actinomycetota</taxon>
        <taxon>Actinomycetes</taxon>
        <taxon>Propionibacteriales</taxon>
        <taxon>Nocardioidaceae</taxon>
        <taxon>Nocardioides</taxon>
    </lineage>
</organism>
<dbReference type="EMBL" id="BAAAQQ010000008">
    <property type="protein sequence ID" value="GAA2122052.1"/>
    <property type="molecule type" value="Genomic_DNA"/>
</dbReference>
<protein>
    <recommendedName>
        <fullName evidence="2">Low molecular weight protein antigen 6 PH domain-containing protein</fullName>
    </recommendedName>
</protein>
<keyword evidence="1" id="KW-0812">Transmembrane</keyword>
<dbReference type="InterPro" id="IPR019692">
    <property type="entry name" value="CFP-6_PH"/>
</dbReference>
<keyword evidence="4" id="KW-1185">Reference proteome</keyword>
<evidence type="ECO:0000256" key="1">
    <source>
        <dbReference type="SAM" id="Phobius"/>
    </source>
</evidence>
<evidence type="ECO:0000259" key="2">
    <source>
        <dbReference type="Pfam" id="PF10756"/>
    </source>
</evidence>
<evidence type="ECO:0000313" key="4">
    <source>
        <dbReference type="Proteomes" id="UP001500575"/>
    </source>
</evidence>
<keyword evidence="1" id="KW-1133">Transmembrane helix</keyword>
<accession>A0ABN2Y5E3</accession>
<evidence type="ECO:0000313" key="3">
    <source>
        <dbReference type="EMBL" id="GAA2122052.1"/>
    </source>
</evidence>
<feature type="transmembrane region" description="Helical" evidence="1">
    <location>
        <begin position="12"/>
        <end position="34"/>
    </location>
</feature>
<feature type="domain" description="Low molecular weight protein antigen 6 PH" evidence="2">
    <location>
        <begin position="66"/>
        <end position="135"/>
    </location>
</feature>
<dbReference type="Pfam" id="PF10756">
    <property type="entry name" value="bPH_6"/>
    <property type="match status" value="1"/>
</dbReference>